<accession>A0ABD2PCR5</accession>
<comment type="caution">
    <text evidence="1">The sequence shown here is derived from an EMBL/GenBank/DDBJ whole genome shotgun (WGS) entry which is preliminary data.</text>
</comment>
<dbReference type="EMBL" id="JABFTP020000185">
    <property type="protein sequence ID" value="KAL3288757.1"/>
    <property type="molecule type" value="Genomic_DNA"/>
</dbReference>
<evidence type="ECO:0000313" key="2">
    <source>
        <dbReference type="Proteomes" id="UP001516400"/>
    </source>
</evidence>
<dbReference type="AlphaFoldDB" id="A0ABD2PCR5"/>
<evidence type="ECO:0000313" key="1">
    <source>
        <dbReference type="EMBL" id="KAL3288757.1"/>
    </source>
</evidence>
<dbReference type="Proteomes" id="UP001516400">
    <property type="component" value="Unassembled WGS sequence"/>
</dbReference>
<sequence length="138" mass="15617">MLYIICKPKSGQDNSRTKNDFEEKFNLKKITAEISDVKNRANGCFMIKCDSVNSNERMKEELVAQSGRSYEISETKLRNPCILVSNIATNINLDDIIKYIKSQNCFLDADDVLDLKLVKRAKKGNADYAIIECNDSAP</sequence>
<keyword evidence="2" id="KW-1185">Reference proteome</keyword>
<reference evidence="1 2" key="1">
    <citation type="journal article" date="2021" name="BMC Biol.">
        <title>Horizontally acquired antibacterial genes associated with adaptive radiation of ladybird beetles.</title>
        <authorList>
            <person name="Li H.S."/>
            <person name="Tang X.F."/>
            <person name="Huang Y.H."/>
            <person name="Xu Z.Y."/>
            <person name="Chen M.L."/>
            <person name="Du X.Y."/>
            <person name="Qiu B.Y."/>
            <person name="Chen P.T."/>
            <person name="Zhang W."/>
            <person name="Slipinski A."/>
            <person name="Escalona H.E."/>
            <person name="Waterhouse R.M."/>
            <person name="Zwick A."/>
            <person name="Pang H."/>
        </authorList>
    </citation>
    <scope>NUCLEOTIDE SEQUENCE [LARGE SCALE GENOMIC DNA]</scope>
    <source>
        <strain evidence="1">SYSU2018</strain>
    </source>
</reference>
<protein>
    <submittedName>
        <fullName evidence="1">Uncharacterized protein</fullName>
    </submittedName>
</protein>
<proteinExistence type="predicted"/>
<name>A0ABD2PCR5_9CUCU</name>
<gene>
    <name evidence="1" type="ORF">HHI36_003192</name>
</gene>
<organism evidence="1 2">
    <name type="scientific">Cryptolaemus montrouzieri</name>
    <dbReference type="NCBI Taxonomy" id="559131"/>
    <lineage>
        <taxon>Eukaryota</taxon>
        <taxon>Metazoa</taxon>
        <taxon>Ecdysozoa</taxon>
        <taxon>Arthropoda</taxon>
        <taxon>Hexapoda</taxon>
        <taxon>Insecta</taxon>
        <taxon>Pterygota</taxon>
        <taxon>Neoptera</taxon>
        <taxon>Endopterygota</taxon>
        <taxon>Coleoptera</taxon>
        <taxon>Polyphaga</taxon>
        <taxon>Cucujiformia</taxon>
        <taxon>Coccinelloidea</taxon>
        <taxon>Coccinellidae</taxon>
        <taxon>Scymninae</taxon>
        <taxon>Scymnini</taxon>
        <taxon>Cryptolaemus</taxon>
    </lineage>
</organism>